<sequence length="80" mass="9758">MVDAYRRRTTQRELGALRDWEWREGMRRVDCLGEGRWWWDEWVTYPYHNDGDHRNLDGTSWGLNLGLVNSFKTRRPCQTQ</sequence>
<accession>A0A0C9YYM6</accession>
<dbReference type="STRING" id="765257.A0A0C9YYM6"/>
<reference evidence="1 2" key="1">
    <citation type="submission" date="2014-04" db="EMBL/GenBank/DDBJ databases">
        <authorList>
            <consortium name="DOE Joint Genome Institute"/>
            <person name="Kuo A."/>
            <person name="Kohler A."/>
            <person name="Costa M.D."/>
            <person name="Nagy L.G."/>
            <person name="Floudas D."/>
            <person name="Copeland A."/>
            <person name="Barry K.W."/>
            <person name="Cichocki N."/>
            <person name="Veneault-Fourrey C."/>
            <person name="LaButti K."/>
            <person name="Lindquist E.A."/>
            <person name="Lipzen A."/>
            <person name="Lundell T."/>
            <person name="Morin E."/>
            <person name="Murat C."/>
            <person name="Sun H."/>
            <person name="Tunlid A."/>
            <person name="Henrissat B."/>
            <person name="Grigoriev I.V."/>
            <person name="Hibbett D.S."/>
            <person name="Martin F."/>
            <person name="Nordberg H.P."/>
            <person name="Cantor M.N."/>
            <person name="Hua S.X."/>
        </authorList>
    </citation>
    <scope>NUCLEOTIDE SEQUENCE [LARGE SCALE GENOMIC DNA]</scope>
    <source>
        <strain evidence="1 2">441</strain>
    </source>
</reference>
<gene>
    <name evidence="1" type="ORF">PISMIDRAFT_687393</name>
</gene>
<dbReference type="AlphaFoldDB" id="A0A0C9YYM6"/>
<protein>
    <submittedName>
        <fullName evidence="1">Uncharacterized protein</fullName>
    </submittedName>
</protein>
<dbReference type="EMBL" id="KN833897">
    <property type="protein sequence ID" value="KIK15282.1"/>
    <property type="molecule type" value="Genomic_DNA"/>
</dbReference>
<evidence type="ECO:0000313" key="2">
    <source>
        <dbReference type="Proteomes" id="UP000054018"/>
    </source>
</evidence>
<dbReference type="OrthoDB" id="3241567at2759"/>
<reference evidence="2" key="2">
    <citation type="submission" date="2015-01" db="EMBL/GenBank/DDBJ databases">
        <title>Evolutionary Origins and Diversification of the Mycorrhizal Mutualists.</title>
        <authorList>
            <consortium name="DOE Joint Genome Institute"/>
            <consortium name="Mycorrhizal Genomics Consortium"/>
            <person name="Kohler A."/>
            <person name="Kuo A."/>
            <person name="Nagy L.G."/>
            <person name="Floudas D."/>
            <person name="Copeland A."/>
            <person name="Barry K.W."/>
            <person name="Cichocki N."/>
            <person name="Veneault-Fourrey C."/>
            <person name="LaButti K."/>
            <person name="Lindquist E.A."/>
            <person name="Lipzen A."/>
            <person name="Lundell T."/>
            <person name="Morin E."/>
            <person name="Murat C."/>
            <person name="Riley R."/>
            <person name="Ohm R."/>
            <person name="Sun H."/>
            <person name="Tunlid A."/>
            <person name="Henrissat B."/>
            <person name="Grigoriev I.V."/>
            <person name="Hibbett D.S."/>
            <person name="Martin F."/>
        </authorList>
    </citation>
    <scope>NUCLEOTIDE SEQUENCE [LARGE SCALE GENOMIC DNA]</scope>
    <source>
        <strain evidence="2">441</strain>
    </source>
</reference>
<name>A0A0C9YYM6_9AGAM</name>
<evidence type="ECO:0000313" key="1">
    <source>
        <dbReference type="EMBL" id="KIK15282.1"/>
    </source>
</evidence>
<organism evidence="1 2">
    <name type="scientific">Pisolithus microcarpus 441</name>
    <dbReference type="NCBI Taxonomy" id="765257"/>
    <lineage>
        <taxon>Eukaryota</taxon>
        <taxon>Fungi</taxon>
        <taxon>Dikarya</taxon>
        <taxon>Basidiomycota</taxon>
        <taxon>Agaricomycotina</taxon>
        <taxon>Agaricomycetes</taxon>
        <taxon>Agaricomycetidae</taxon>
        <taxon>Boletales</taxon>
        <taxon>Sclerodermatineae</taxon>
        <taxon>Pisolithaceae</taxon>
        <taxon>Pisolithus</taxon>
    </lineage>
</organism>
<proteinExistence type="predicted"/>
<dbReference type="Proteomes" id="UP000054018">
    <property type="component" value="Unassembled WGS sequence"/>
</dbReference>
<dbReference type="HOGENOM" id="CLU_2590659_0_0_1"/>
<keyword evidence="2" id="KW-1185">Reference proteome</keyword>